<organism evidence="2 3">
    <name type="scientific">Dimargaris cristalligena</name>
    <dbReference type="NCBI Taxonomy" id="215637"/>
    <lineage>
        <taxon>Eukaryota</taxon>
        <taxon>Fungi</taxon>
        <taxon>Fungi incertae sedis</taxon>
        <taxon>Zoopagomycota</taxon>
        <taxon>Kickxellomycotina</taxon>
        <taxon>Dimargaritomycetes</taxon>
        <taxon>Dimargaritales</taxon>
        <taxon>Dimargaritaceae</taxon>
        <taxon>Dimargaris</taxon>
    </lineage>
</organism>
<proteinExistence type="predicted"/>
<feature type="signal peptide" evidence="1">
    <location>
        <begin position="1"/>
        <end position="21"/>
    </location>
</feature>
<gene>
    <name evidence="2" type="ORF">BJ085DRAFT_29499</name>
</gene>
<evidence type="ECO:0000313" key="3">
    <source>
        <dbReference type="Proteomes" id="UP000268162"/>
    </source>
</evidence>
<feature type="chain" id="PRO_5020329087" evidence="1">
    <location>
        <begin position="22"/>
        <end position="445"/>
    </location>
</feature>
<keyword evidence="1" id="KW-0732">Signal</keyword>
<dbReference type="EMBL" id="ML003327">
    <property type="protein sequence ID" value="RKP34170.1"/>
    <property type="molecule type" value="Genomic_DNA"/>
</dbReference>
<name>A0A4P9ZPA1_9FUNG</name>
<dbReference type="Proteomes" id="UP000268162">
    <property type="component" value="Unassembled WGS sequence"/>
</dbReference>
<evidence type="ECO:0000256" key="1">
    <source>
        <dbReference type="SAM" id="SignalP"/>
    </source>
</evidence>
<reference evidence="3" key="1">
    <citation type="journal article" date="2018" name="Nat. Microbiol.">
        <title>Leveraging single-cell genomics to expand the fungal tree of life.</title>
        <authorList>
            <person name="Ahrendt S.R."/>
            <person name="Quandt C.A."/>
            <person name="Ciobanu D."/>
            <person name="Clum A."/>
            <person name="Salamov A."/>
            <person name="Andreopoulos B."/>
            <person name="Cheng J.F."/>
            <person name="Woyke T."/>
            <person name="Pelin A."/>
            <person name="Henrissat B."/>
            <person name="Reynolds N.K."/>
            <person name="Benny G.L."/>
            <person name="Smith M.E."/>
            <person name="James T.Y."/>
            <person name="Grigoriev I.V."/>
        </authorList>
    </citation>
    <scope>NUCLEOTIDE SEQUENCE [LARGE SCALE GENOMIC DNA]</scope>
    <source>
        <strain evidence="3">RSA 468</strain>
    </source>
</reference>
<protein>
    <submittedName>
        <fullName evidence="2">Uncharacterized protein</fullName>
    </submittedName>
</protein>
<sequence length="445" mass="50717">MKVYITSALLAVFSFTNLGRAADDSYKQLNNVIDNLLFFEIRGIISDYIPIGDFALKAAYLYPYQYQSEHETTNQINKPLEDTAIEFQTIETVNQRASKNSAQQILKFTAEFYSLARLGSWVQIMGSFLGKFQHLPLNLINLDESFKNANGDTMVYLEKIYRSISTHVDQLCEPQSTMDTHFRTDLQLNPELMNTLQLAHTPVGGSIELVIPMMTWYLHHRQRTDEFDGLDEFGKFFTVLLRPVPSEAEGNNPRPISRVASSVTYFSLTLAAIQKDPARVEMLSEQLATVKIFNSTTQLSTHTLERQKRLFLECLAARDLTDVAQFLARSWGIEFSQDYDKGNGASCWFRYFGSRWFMLAPEGELGVQVPTNLLGIALEANQYMEPSVQTDFPSFRAVEKTEVVLYGMKGPLLDRTMHYTIKHSKSALLLLIGITGCHWVYDTFF</sequence>
<dbReference type="AlphaFoldDB" id="A0A4P9ZPA1"/>
<evidence type="ECO:0000313" key="2">
    <source>
        <dbReference type="EMBL" id="RKP34170.1"/>
    </source>
</evidence>
<keyword evidence="3" id="KW-1185">Reference proteome</keyword>
<accession>A0A4P9ZPA1</accession>